<proteinExistence type="predicted"/>
<comment type="caution">
    <text evidence="5">The sequence shown here is derived from an EMBL/GenBank/DDBJ whole genome shotgun (WGS) entry which is preliminary data.</text>
</comment>
<reference evidence="5 6" key="1">
    <citation type="submission" date="2024-01" db="EMBL/GenBank/DDBJ databases">
        <title>Uliginosibacterium soil sp. nov.</title>
        <authorList>
            <person name="Lv Y."/>
        </authorList>
    </citation>
    <scope>NUCLEOTIDE SEQUENCE [LARGE SCALE GENOMIC DNA]</scope>
    <source>
        <strain evidence="5 6">H3</strain>
    </source>
</reference>
<dbReference type="CDD" id="cd01949">
    <property type="entry name" value="GGDEF"/>
    <property type="match status" value="1"/>
</dbReference>
<organism evidence="5 6">
    <name type="scientific">Uliginosibacterium silvisoli</name>
    <dbReference type="NCBI Taxonomy" id="3114758"/>
    <lineage>
        <taxon>Bacteria</taxon>
        <taxon>Pseudomonadati</taxon>
        <taxon>Pseudomonadota</taxon>
        <taxon>Betaproteobacteria</taxon>
        <taxon>Rhodocyclales</taxon>
        <taxon>Zoogloeaceae</taxon>
        <taxon>Uliginosibacterium</taxon>
    </lineage>
</organism>
<keyword evidence="3" id="KW-0472">Membrane</keyword>
<dbReference type="EMBL" id="JAYXHS010000002">
    <property type="protein sequence ID" value="MEC5386192.1"/>
    <property type="molecule type" value="Genomic_DNA"/>
</dbReference>
<dbReference type="InterPro" id="IPR029787">
    <property type="entry name" value="Nucleotide_cyclase"/>
</dbReference>
<feature type="domain" description="GGDEF" evidence="4">
    <location>
        <begin position="120"/>
        <end position="249"/>
    </location>
</feature>
<dbReference type="PROSITE" id="PS50887">
    <property type="entry name" value="GGDEF"/>
    <property type="match status" value="1"/>
</dbReference>
<evidence type="ECO:0000256" key="1">
    <source>
        <dbReference type="ARBA" id="ARBA00012528"/>
    </source>
</evidence>
<keyword evidence="3" id="KW-1133">Transmembrane helix</keyword>
<dbReference type="Gene3D" id="3.30.70.270">
    <property type="match status" value="1"/>
</dbReference>
<accession>A0ABU6K2P7</accession>
<dbReference type="InterPro" id="IPR000160">
    <property type="entry name" value="GGDEF_dom"/>
</dbReference>
<dbReference type="NCBIfam" id="TIGR00254">
    <property type="entry name" value="GGDEF"/>
    <property type="match status" value="1"/>
</dbReference>
<dbReference type="PANTHER" id="PTHR45138:SF9">
    <property type="entry name" value="DIGUANYLATE CYCLASE DGCM-RELATED"/>
    <property type="match status" value="1"/>
</dbReference>
<keyword evidence="3" id="KW-0812">Transmembrane</keyword>
<feature type="transmembrane region" description="Helical" evidence="3">
    <location>
        <begin position="58"/>
        <end position="77"/>
    </location>
</feature>
<comment type="catalytic activity">
    <reaction evidence="2">
        <text>2 GTP = 3',3'-c-di-GMP + 2 diphosphate</text>
        <dbReference type="Rhea" id="RHEA:24898"/>
        <dbReference type="ChEBI" id="CHEBI:33019"/>
        <dbReference type="ChEBI" id="CHEBI:37565"/>
        <dbReference type="ChEBI" id="CHEBI:58805"/>
        <dbReference type="EC" id="2.7.7.65"/>
    </reaction>
</comment>
<evidence type="ECO:0000313" key="6">
    <source>
        <dbReference type="Proteomes" id="UP001331561"/>
    </source>
</evidence>
<keyword evidence="6" id="KW-1185">Reference proteome</keyword>
<dbReference type="InterPro" id="IPR050469">
    <property type="entry name" value="Diguanylate_Cyclase"/>
</dbReference>
<dbReference type="Pfam" id="PF00990">
    <property type="entry name" value="GGDEF"/>
    <property type="match status" value="1"/>
</dbReference>
<dbReference type="RefSeq" id="WP_327599166.1">
    <property type="nucleotide sequence ID" value="NZ_JAYXHS010000002.1"/>
</dbReference>
<evidence type="ECO:0000256" key="2">
    <source>
        <dbReference type="ARBA" id="ARBA00034247"/>
    </source>
</evidence>
<evidence type="ECO:0000259" key="4">
    <source>
        <dbReference type="PROSITE" id="PS50887"/>
    </source>
</evidence>
<dbReference type="EC" id="2.7.7.65" evidence="1"/>
<protein>
    <recommendedName>
        <fullName evidence="1">diguanylate cyclase</fullName>
        <ecNumber evidence="1">2.7.7.65</ecNumber>
    </recommendedName>
</protein>
<dbReference type="Proteomes" id="UP001331561">
    <property type="component" value="Unassembled WGS sequence"/>
</dbReference>
<name>A0ABU6K2P7_9RHOO</name>
<dbReference type="InterPro" id="IPR043128">
    <property type="entry name" value="Rev_trsase/Diguanyl_cyclase"/>
</dbReference>
<evidence type="ECO:0000256" key="3">
    <source>
        <dbReference type="SAM" id="Phobius"/>
    </source>
</evidence>
<evidence type="ECO:0000313" key="5">
    <source>
        <dbReference type="EMBL" id="MEC5386192.1"/>
    </source>
</evidence>
<feature type="transmembrane region" description="Helical" evidence="3">
    <location>
        <begin position="20"/>
        <end position="38"/>
    </location>
</feature>
<dbReference type="GO" id="GO:0052621">
    <property type="term" value="F:diguanylate cyclase activity"/>
    <property type="evidence" value="ECO:0007669"/>
    <property type="project" value="UniProtKB-EC"/>
</dbReference>
<keyword evidence="5" id="KW-0548">Nucleotidyltransferase</keyword>
<gene>
    <name evidence="5" type="ORF">VVD49_10675</name>
</gene>
<sequence length="289" mass="32017">MTRPRPGKQLRWLQDHRQSILDLGILAGAVGVLCMGVASLDLTGWLAALDARHPAWHVLPLVVLMGLSSPLVLVFAWRRWRELDDMMADADTDGLTGLHNRRKTERLLEREFDRALRYARPLSLVMFDVDHFKRINDSLGHPAGDLVLAGIARRIQRKMRATDHLGRWGGEEFLLICPETDTEGAMQIADRMRRAIRRKAFSSAGLVTASFGIGSHSGEGNVDVLVQRADQWLYAAKQRGRDCVVSHLNAGDDAGVFLQQDVGVSSIGPGTRLSNMLSTIAAPMRRARG</sequence>
<dbReference type="PANTHER" id="PTHR45138">
    <property type="entry name" value="REGULATORY COMPONENTS OF SENSORY TRANSDUCTION SYSTEM"/>
    <property type="match status" value="1"/>
</dbReference>
<dbReference type="SUPFAM" id="SSF55073">
    <property type="entry name" value="Nucleotide cyclase"/>
    <property type="match status" value="1"/>
</dbReference>
<keyword evidence="5" id="KW-0808">Transferase</keyword>
<dbReference type="SMART" id="SM00267">
    <property type="entry name" value="GGDEF"/>
    <property type="match status" value="1"/>
</dbReference>